<keyword evidence="10" id="KW-1133">Transmembrane helix</keyword>
<dbReference type="Proteomes" id="UP001497493">
    <property type="component" value="Chromosome"/>
</dbReference>
<evidence type="ECO:0000313" key="14">
    <source>
        <dbReference type="EMBL" id="CAL1239689.1"/>
    </source>
</evidence>
<evidence type="ECO:0000256" key="7">
    <source>
        <dbReference type="ARBA" id="ARBA00022741"/>
    </source>
</evidence>
<evidence type="ECO:0000256" key="5">
    <source>
        <dbReference type="ARBA" id="ARBA00022679"/>
    </source>
</evidence>
<dbReference type="Pfam" id="PF00512">
    <property type="entry name" value="HisKA"/>
    <property type="match status" value="1"/>
</dbReference>
<evidence type="ECO:0000256" key="1">
    <source>
        <dbReference type="ARBA" id="ARBA00000085"/>
    </source>
</evidence>
<dbReference type="SMART" id="SM00387">
    <property type="entry name" value="HATPase_c"/>
    <property type="match status" value="1"/>
</dbReference>
<dbReference type="CDD" id="cd00075">
    <property type="entry name" value="HATPase"/>
    <property type="match status" value="1"/>
</dbReference>
<sequence>MSDQVAEHLLAPIAIGLPLLGLALALAIGQGLKPLLEVSRQVARCDAQRLAPLPSRDVPAEIKPLIDQLNGLFGRIAESLANERRFTADAAHELRTPIAAIRAQAQVAQQARDPDTRNHALDGLVRGCERAAQLIDQLLTLARLDARAGPPQGHCDLLPVVRTVLAELAPWAHGRGIALELLGDESVPVPADETLLLQVLVRNLVDNAVRYSPAGQTVTVRVAAEPRAVRLEVLDRGPGIPAAERDRVLGRFYRLAGYEEGAGLGLSIALRIAELCGARLELLDHPEGPGLCATVRFPKA</sequence>
<dbReference type="InterPro" id="IPR036097">
    <property type="entry name" value="HisK_dim/P_sf"/>
</dbReference>
<dbReference type="CDD" id="cd00082">
    <property type="entry name" value="HisKA"/>
    <property type="match status" value="1"/>
</dbReference>
<evidence type="ECO:0000256" key="11">
    <source>
        <dbReference type="ARBA" id="ARBA00023012"/>
    </source>
</evidence>
<evidence type="ECO:0000256" key="9">
    <source>
        <dbReference type="ARBA" id="ARBA00022840"/>
    </source>
</evidence>
<keyword evidence="9" id="KW-0067">ATP-binding</keyword>
<keyword evidence="4" id="KW-0597">Phosphoprotein</keyword>
<keyword evidence="15" id="KW-1185">Reference proteome</keyword>
<dbReference type="EMBL" id="OZ026884">
    <property type="protein sequence ID" value="CAL1239689.1"/>
    <property type="molecule type" value="Genomic_DNA"/>
</dbReference>
<keyword evidence="5 14" id="KW-0808">Transferase</keyword>
<dbReference type="PANTHER" id="PTHR45436">
    <property type="entry name" value="SENSOR HISTIDINE KINASE YKOH"/>
    <property type="match status" value="1"/>
</dbReference>
<dbReference type="EC" id="2.7.13.3" evidence="3"/>
<keyword evidence="11" id="KW-0902">Two-component regulatory system</keyword>
<reference evidence="14 15" key="1">
    <citation type="submission" date="2024-04" db="EMBL/GenBank/DDBJ databases">
        <authorList>
            <person name="Cremers G."/>
        </authorList>
    </citation>
    <scope>NUCLEOTIDE SEQUENCE [LARGE SCALE GENOMIC DNA]</scope>
    <source>
        <strain evidence="14">MeCH1-AG</strain>
    </source>
</reference>
<dbReference type="InterPro" id="IPR050428">
    <property type="entry name" value="TCS_sensor_his_kinase"/>
</dbReference>
<dbReference type="Gene3D" id="3.30.565.10">
    <property type="entry name" value="Histidine kinase-like ATPase, C-terminal domain"/>
    <property type="match status" value="1"/>
</dbReference>
<evidence type="ECO:0000256" key="4">
    <source>
        <dbReference type="ARBA" id="ARBA00022553"/>
    </source>
</evidence>
<keyword evidence="8 14" id="KW-0418">Kinase</keyword>
<proteinExistence type="predicted"/>
<evidence type="ECO:0000256" key="6">
    <source>
        <dbReference type="ARBA" id="ARBA00022692"/>
    </source>
</evidence>
<evidence type="ECO:0000256" key="10">
    <source>
        <dbReference type="ARBA" id="ARBA00022989"/>
    </source>
</evidence>
<dbReference type="SUPFAM" id="SSF47384">
    <property type="entry name" value="Homodimeric domain of signal transducing histidine kinase"/>
    <property type="match status" value="1"/>
</dbReference>
<dbReference type="InterPro" id="IPR003661">
    <property type="entry name" value="HisK_dim/P_dom"/>
</dbReference>
<feature type="domain" description="Histidine kinase" evidence="13">
    <location>
        <begin position="89"/>
        <end position="300"/>
    </location>
</feature>
<dbReference type="SUPFAM" id="SSF55874">
    <property type="entry name" value="ATPase domain of HSP90 chaperone/DNA topoisomerase II/histidine kinase"/>
    <property type="match status" value="1"/>
</dbReference>
<dbReference type="Gene3D" id="1.10.287.130">
    <property type="match status" value="1"/>
</dbReference>
<protein>
    <recommendedName>
        <fullName evidence="3">histidine kinase</fullName>
        <ecNumber evidence="3">2.7.13.3</ecNumber>
    </recommendedName>
</protein>
<evidence type="ECO:0000256" key="8">
    <source>
        <dbReference type="ARBA" id="ARBA00022777"/>
    </source>
</evidence>
<accession>A0ABM9NGE6</accession>
<evidence type="ECO:0000256" key="12">
    <source>
        <dbReference type="ARBA" id="ARBA00023136"/>
    </source>
</evidence>
<evidence type="ECO:0000256" key="2">
    <source>
        <dbReference type="ARBA" id="ARBA00004141"/>
    </source>
</evidence>
<dbReference type="PANTHER" id="PTHR45436:SF14">
    <property type="entry name" value="SENSOR PROTEIN QSEC"/>
    <property type="match status" value="1"/>
</dbReference>
<dbReference type="RefSeq" id="WP_348759230.1">
    <property type="nucleotide sequence ID" value="NZ_OZ026884.1"/>
</dbReference>
<evidence type="ECO:0000259" key="13">
    <source>
        <dbReference type="PROSITE" id="PS50109"/>
    </source>
</evidence>
<name>A0ABM9NGE6_9GAMM</name>
<comment type="catalytic activity">
    <reaction evidence="1">
        <text>ATP + protein L-histidine = ADP + protein N-phospho-L-histidine.</text>
        <dbReference type="EC" id="2.7.13.3"/>
    </reaction>
</comment>
<dbReference type="GO" id="GO:0004673">
    <property type="term" value="F:protein histidine kinase activity"/>
    <property type="evidence" value="ECO:0007669"/>
    <property type="project" value="UniProtKB-EC"/>
</dbReference>
<organism evidence="14 15">
    <name type="scientific">Candidatus Methylocalor cossyra</name>
    <dbReference type="NCBI Taxonomy" id="3108543"/>
    <lineage>
        <taxon>Bacteria</taxon>
        <taxon>Pseudomonadati</taxon>
        <taxon>Pseudomonadota</taxon>
        <taxon>Gammaproteobacteria</taxon>
        <taxon>Methylococcales</taxon>
        <taxon>Methylococcaceae</taxon>
        <taxon>Candidatus Methylocalor</taxon>
    </lineage>
</organism>
<keyword evidence="6" id="KW-0812">Transmembrane</keyword>
<dbReference type="InterPro" id="IPR036890">
    <property type="entry name" value="HATPase_C_sf"/>
</dbReference>
<dbReference type="Pfam" id="PF02518">
    <property type="entry name" value="HATPase_c"/>
    <property type="match status" value="1"/>
</dbReference>
<evidence type="ECO:0000313" key="15">
    <source>
        <dbReference type="Proteomes" id="UP001497493"/>
    </source>
</evidence>
<keyword evidence="12" id="KW-0472">Membrane</keyword>
<keyword evidence="7" id="KW-0547">Nucleotide-binding</keyword>
<comment type="subcellular location">
    <subcellularLocation>
        <location evidence="2">Membrane</location>
        <topology evidence="2">Multi-pass membrane protein</topology>
    </subcellularLocation>
</comment>
<evidence type="ECO:0000256" key="3">
    <source>
        <dbReference type="ARBA" id="ARBA00012438"/>
    </source>
</evidence>
<gene>
    <name evidence="14" type="ORF">MECH1_V1_0913</name>
</gene>
<dbReference type="InterPro" id="IPR005467">
    <property type="entry name" value="His_kinase_dom"/>
</dbReference>
<dbReference type="PRINTS" id="PR00344">
    <property type="entry name" value="BCTRLSENSOR"/>
</dbReference>
<dbReference type="InterPro" id="IPR003594">
    <property type="entry name" value="HATPase_dom"/>
</dbReference>
<dbReference type="SMART" id="SM00388">
    <property type="entry name" value="HisKA"/>
    <property type="match status" value="1"/>
</dbReference>
<dbReference type="InterPro" id="IPR004358">
    <property type="entry name" value="Sig_transdc_His_kin-like_C"/>
</dbReference>
<dbReference type="PROSITE" id="PS50109">
    <property type="entry name" value="HIS_KIN"/>
    <property type="match status" value="1"/>
</dbReference>